<dbReference type="Gramene" id="CDY26771">
    <property type="protein sequence ID" value="CDY26771"/>
    <property type="gene ID" value="GSBRNA2T00035703001"/>
</dbReference>
<dbReference type="PaxDb" id="3708-A0A078GN49"/>
<keyword evidence="2" id="KW-1185">Reference proteome</keyword>
<dbReference type="Proteomes" id="UP000028999">
    <property type="component" value="Unassembled WGS sequence"/>
</dbReference>
<accession>A0A078GN49</accession>
<evidence type="ECO:0000313" key="1">
    <source>
        <dbReference type="EMBL" id="CDY26771.1"/>
    </source>
</evidence>
<evidence type="ECO:0000313" key="2">
    <source>
        <dbReference type="Proteomes" id="UP000028999"/>
    </source>
</evidence>
<dbReference type="EMBL" id="LK032194">
    <property type="protein sequence ID" value="CDY26771.1"/>
    <property type="molecule type" value="Genomic_DNA"/>
</dbReference>
<sequence length="110" mass="12414">MTLSTRTIFVFGRGRMVVFIMFSPLLKHGTSLNLNHQRFHAIKEFGFLKLFLSTRSLHGLQCITDCRPKTGSSGGILKLFLLADYVTRLNKLETTCSLNVPILRKSGEEP</sequence>
<organism evidence="1 2">
    <name type="scientific">Brassica napus</name>
    <name type="common">Rape</name>
    <dbReference type="NCBI Taxonomy" id="3708"/>
    <lineage>
        <taxon>Eukaryota</taxon>
        <taxon>Viridiplantae</taxon>
        <taxon>Streptophyta</taxon>
        <taxon>Embryophyta</taxon>
        <taxon>Tracheophyta</taxon>
        <taxon>Spermatophyta</taxon>
        <taxon>Magnoliopsida</taxon>
        <taxon>eudicotyledons</taxon>
        <taxon>Gunneridae</taxon>
        <taxon>Pentapetalae</taxon>
        <taxon>rosids</taxon>
        <taxon>malvids</taxon>
        <taxon>Brassicales</taxon>
        <taxon>Brassicaceae</taxon>
        <taxon>Brassiceae</taxon>
        <taxon>Brassica</taxon>
    </lineage>
</organism>
<dbReference type="AlphaFoldDB" id="A0A078GN49"/>
<reference evidence="1 2" key="1">
    <citation type="journal article" date="2014" name="Science">
        <title>Plant genetics. Early allopolyploid evolution in the post-Neolithic Brassica napus oilseed genome.</title>
        <authorList>
            <person name="Chalhoub B."/>
            <person name="Denoeud F."/>
            <person name="Liu S."/>
            <person name="Parkin I.A."/>
            <person name="Tang H."/>
            <person name="Wang X."/>
            <person name="Chiquet J."/>
            <person name="Belcram H."/>
            <person name="Tong C."/>
            <person name="Samans B."/>
            <person name="Correa M."/>
            <person name="Da Silva C."/>
            <person name="Just J."/>
            <person name="Falentin C."/>
            <person name="Koh C.S."/>
            <person name="Le Clainche I."/>
            <person name="Bernard M."/>
            <person name="Bento P."/>
            <person name="Noel B."/>
            <person name="Labadie K."/>
            <person name="Alberti A."/>
            <person name="Charles M."/>
            <person name="Arnaud D."/>
            <person name="Guo H."/>
            <person name="Daviaud C."/>
            <person name="Alamery S."/>
            <person name="Jabbari K."/>
            <person name="Zhao M."/>
            <person name="Edger P.P."/>
            <person name="Chelaifa H."/>
            <person name="Tack D."/>
            <person name="Lassalle G."/>
            <person name="Mestiri I."/>
            <person name="Schnel N."/>
            <person name="Le Paslier M.C."/>
            <person name="Fan G."/>
            <person name="Renault V."/>
            <person name="Bayer P.E."/>
            <person name="Golicz A.A."/>
            <person name="Manoli S."/>
            <person name="Lee T.H."/>
            <person name="Thi V.H."/>
            <person name="Chalabi S."/>
            <person name="Hu Q."/>
            <person name="Fan C."/>
            <person name="Tollenaere R."/>
            <person name="Lu Y."/>
            <person name="Battail C."/>
            <person name="Shen J."/>
            <person name="Sidebottom C.H."/>
            <person name="Wang X."/>
            <person name="Canaguier A."/>
            <person name="Chauveau A."/>
            <person name="Berard A."/>
            <person name="Deniot G."/>
            <person name="Guan M."/>
            <person name="Liu Z."/>
            <person name="Sun F."/>
            <person name="Lim Y.P."/>
            <person name="Lyons E."/>
            <person name="Town C.D."/>
            <person name="Bancroft I."/>
            <person name="Wang X."/>
            <person name="Meng J."/>
            <person name="Ma J."/>
            <person name="Pires J.C."/>
            <person name="King G.J."/>
            <person name="Brunel D."/>
            <person name="Delourme R."/>
            <person name="Renard M."/>
            <person name="Aury J.M."/>
            <person name="Adams K.L."/>
            <person name="Batley J."/>
            <person name="Snowdon R.J."/>
            <person name="Tost J."/>
            <person name="Edwards D."/>
            <person name="Zhou Y."/>
            <person name="Hua W."/>
            <person name="Sharpe A.G."/>
            <person name="Paterson A.H."/>
            <person name="Guan C."/>
            <person name="Wincker P."/>
        </authorList>
    </citation>
    <scope>NUCLEOTIDE SEQUENCE [LARGE SCALE GENOMIC DNA]</scope>
    <source>
        <strain evidence="2">cv. Darmor-bzh</strain>
    </source>
</reference>
<name>A0A078GN49_BRANA</name>
<proteinExistence type="predicted"/>
<protein>
    <submittedName>
        <fullName evidence="1">BnaC09g08980D protein</fullName>
    </submittedName>
</protein>
<gene>
    <name evidence="1" type="primary">BnaC09g08980D</name>
    <name evidence="1" type="ORF">GSBRNA2T00035703001</name>
</gene>